<evidence type="ECO:0000256" key="1">
    <source>
        <dbReference type="SAM" id="SignalP"/>
    </source>
</evidence>
<evidence type="ECO:0000313" key="2">
    <source>
        <dbReference type="EMBL" id="KAG6578322.1"/>
    </source>
</evidence>
<feature type="chain" id="PRO_5043406168" description="Secreted protein" evidence="1">
    <location>
        <begin position="19"/>
        <end position="85"/>
    </location>
</feature>
<organism evidence="2 3">
    <name type="scientific">Cucurbita argyrosperma subsp. sororia</name>
    <dbReference type="NCBI Taxonomy" id="37648"/>
    <lineage>
        <taxon>Eukaryota</taxon>
        <taxon>Viridiplantae</taxon>
        <taxon>Streptophyta</taxon>
        <taxon>Embryophyta</taxon>
        <taxon>Tracheophyta</taxon>
        <taxon>Spermatophyta</taxon>
        <taxon>Magnoliopsida</taxon>
        <taxon>eudicotyledons</taxon>
        <taxon>Gunneridae</taxon>
        <taxon>Pentapetalae</taxon>
        <taxon>rosids</taxon>
        <taxon>fabids</taxon>
        <taxon>Cucurbitales</taxon>
        <taxon>Cucurbitaceae</taxon>
        <taxon>Cucurbiteae</taxon>
        <taxon>Cucurbita</taxon>
    </lineage>
</organism>
<name>A0AAV6MAP4_9ROSI</name>
<gene>
    <name evidence="2" type="ORF">SDJN03_22770</name>
</gene>
<dbReference type="AlphaFoldDB" id="A0AAV6MAP4"/>
<protein>
    <recommendedName>
        <fullName evidence="4">Secreted protein</fullName>
    </recommendedName>
</protein>
<comment type="caution">
    <text evidence="2">The sequence shown here is derived from an EMBL/GenBank/DDBJ whole genome shotgun (WGS) entry which is preliminary data.</text>
</comment>
<keyword evidence="1" id="KW-0732">Signal</keyword>
<sequence>MVTFFVCITMALLCSVDGRFLFSVASLCNDMNTVLWMKNLSTNLKSWAGSYYSMKLMQAYYSRHCIVVFFSKHKLGVGSRWRTIC</sequence>
<dbReference type="Proteomes" id="UP000685013">
    <property type="component" value="Chromosome 15"/>
</dbReference>
<proteinExistence type="predicted"/>
<feature type="non-terminal residue" evidence="2">
    <location>
        <position position="1"/>
    </location>
</feature>
<evidence type="ECO:0000313" key="3">
    <source>
        <dbReference type="Proteomes" id="UP000685013"/>
    </source>
</evidence>
<keyword evidence="3" id="KW-1185">Reference proteome</keyword>
<reference evidence="2 3" key="1">
    <citation type="journal article" date="2021" name="Hortic Res">
        <title>The domestication of Cucurbita argyrosperma as revealed by the genome of its wild relative.</title>
        <authorList>
            <person name="Barrera-Redondo J."/>
            <person name="Sanchez-de la Vega G."/>
            <person name="Aguirre-Liguori J.A."/>
            <person name="Castellanos-Morales G."/>
            <person name="Gutierrez-Guerrero Y.T."/>
            <person name="Aguirre-Dugua X."/>
            <person name="Aguirre-Planter E."/>
            <person name="Tenaillon M.I."/>
            <person name="Lira-Saade R."/>
            <person name="Eguiarte L.E."/>
        </authorList>
    </citation>
    <scope>NUCLEOTIDE SEQUENCE [LARGE SCALE GENOMIC DNA]</scope>
    <source>
        <strain evidence="2">JBR-2021</strain>
    </source>
</reference>
<dbReference type="EMBL" id="JAGKQH010000015">
    <property type="protein sequence ID" value="KAG6578322.1"/>
    <property type="molecule type" value="Genomic_DNA"/>
</dbReference>
<feature type="signal peptide" evidence="1">
    <location>
        <begin position="1"/>
        <end position="18"/>
    </location>
</feature>
<evidence type="ECO:0008006" key="4">
    <source>
        <dbReference type="Google" id="ProtNLM"/>
    </source>
</evidence>
<accession>A0AAV6MAP4</accession>